<organism evidence="1 2">
    <name type="scientific">Malus baccata</name>
    <name type="common">Siberian crab apple</name>
    <name type="synonym">Pyrus baccata</name>
    <dbReference type="NCBI Taxonomy" id="106549"/>
    <lineage>
        <taxon>Eukaryota</taxon>
        <taxon>Viridiplantae</taxon>
        <taxon>Streptophyta</taxon>
        <taxon>Embryophyta</taxon>
        <taxon>Tracheophyta</taxon>
        <taxon>Spermatophyta</taxon>
        <taxon>Magnoliopsida</taxon>
        <taxon>eudicotyledons</taxon>
        <taxon>Gunneridae</taxon>
        <taxon>Pentapetalae</taxon>
        <taxon>rosids</taxon>
        <taxon>fabids</taxon>
        <taxon>Rosales</taxon>
        <taxon>Rosaceae</taxon>
        <taxon>Amygdaloideae</taxon>
        <taxon>Maleae</taxon>
        <taxon>Malus</taxon>
    </lineage>
</organism>
<evidence type="ECO:0000313" key="2">
    <source>
        <dbReference type="Proteomes" id="UP000315295"/>
    </source>
</evidence>
<reference evidence="1 2" key="1">
    <citation type="journal article" date="2019" name="G3 (Bethesda)">
        <title>Sequencing of a Wild Apple (Malus baccata) Genome Unravels the Differences Between Cultivated and Wild Apple Species Regarding Disease Resistance and Cold Tolerance.</title>
        <authorList>
            <person name="Chen X."/>
        </authorList>
    </citation>
    <scope>NUCLEOTIDE SEQUENCE [LARGE SCALE GENOMIC DNA]</scope>
    <source>
        <strain evidence="2">cv. Shandingzi</strain>
        <tissue evidence="1">Leaves</tissue>
    </source>
</reference>
<accession>A0A540L1Y4</accession>
<comment type="caution">
    <text evidence="1">The sequence shown here is derived from an EMBL/GenBank/DDBJ whole genome shotgun (WGS) entry which is preliminary data.</text>
</comment>
<keyword evidence="2" id="KW-1185">Reference proteome</keyword>
<dbReference type="AlphaFoldDB" id="A0A540L1Y4"/>
<sequence>MAAPKPEEISHPAMDQLQGLEGNNSFGFPALHFGLGNRCDDPHIPCSFDGW</sequence>
<name>A0A540L1Y4_MALBA</name>
<dbReference type="Proteomes" id="UP000315295">
    <property type="component" value="Unassembled WGS sequence"/>
</dbReference>
<proteinExistence type="predicted"/>
<gene>
    <name evidence="1" type="ORF">C1H46_034127</name>
</gene>
<dbReference type="EMBL" id="VIEB01000814">
    <property type="protein sequence ID" value="TQD80329.1"/>
    <property type="molecule type" value="Genomic_DNA"/>
</dbReference>
<protein>
    <submittedName>
        <fullName evidence="1">Uncharacterized protein</fullName>
    </submittedName>
</protein>
<evidence type="ECO:0000313" key="1">
    <source>
        <dbReference type="EMBL" id="TQD80329.1"/>
    </source>
</evidence>